<dbReference type="InterPro" id="IPR001818">
    <property type="entry name" value="Pept_M10_metallopeptidase"/>
</dbReference>
<dbReference type="SUPFAM" id="SSF55486">
    <property type="entry name" value="Metalloproteases ('zincins'), catalytic domain"/>
    <property type="match status" value="1"/>
</dbReference>
<reference evidence="9" key="2">
    <citation type="submission" date="2025-09" db="UniProtKB">
        <authorList>
            <consortium name="Ensembl"/>
        </authorList>
    </citation>
    <scope>IDENTIFICATION</scope>
</reference>
<comment type="similarity">
    <text evidence="1">Belongs to the peptidase M10A family.</text>
</comment>
<dbReference type="InterPro" id="IPR006026">
    <property type="entry name" value="Peptidase_Metallo"/>
</dbReference>
<reference evidence="9" key="1">
    <citation type="submission" date="2025-08" db="UniProtKB">
        <authorList>
            <consortium name="Ensembl"/>
        </authorList>
    </citation>
    <scope>IDENTIFICATION</scope>
</reference>
<comment type="cofactor">
    <cofactor evidence="6">
        <name>Ca(2+)</name>
        <dbReference type="ChEBI" id="CHEBI:29108"/>
    </cofactor>
    <text evidence="6">Can bind about 5 Ca(2+) ions per subunit.</text>
</comment>
<proteinExistence type="inferred from homology"/>
<keyword evidence="6" id="KW-0106">Calcium</keyword>
<evidence type="ECO:0000256" key="5">
    <source>
        <dbReference type="ARBA" id="ARBA00022833"/>
    </source>
</evidence>
<keyword evidence="7" id="KW-0472">Membrane</keyword>
<dbReference type="PANTHER" id="PTHR10201">
    <property type="entry name" value="MATRIX METALLOPROTEINASE"/>
    <property type="match status" value="1"/>
</dbReference>
<dbReference type="PRINTS" id="PR00138">
    <property type="entry name" value="MATRIXIN"/>
</dbReference>
<evidence type="ECO:0000313" key="9">
    <source>
        <dbReference type="Ensembl" id="ENSSGRP00000081667.1"/>
    </source>
</evidence>
<protein>
    <submittedName>
        <fullName evidence="9">Matrix metalloproteinase-25-like</fullName>
    </submittedName>
</protein>
<feature type="binding site" description="in inhibited form" evidence="6">
    <location>
        <position position="14"/>
    </location>
    <ligand>
        <name>Zn(2+)</name>
        <dbReference type="ChEBI" id="CHEBI:29105"/>
        <label>2</label>
        <note>catalytic</note>
    </ligand>
</feature>
<feature type="transmembrane region" description="Helical" evidence="7">
    <location>
        <begin position="163"/>
        <end position="185"/>
    </location>
</feature>
<dbReference type="GO" id="GO:0030574">
    <property type="term" value="P:collagen catabolic process"/>
    <property type="evidence" value="ECO:0007669"/>
    <property type="project" value="TreeGrafter"/>
</dbReference>
<feature type="binding site" evidence="6">
    <location>
        <position position="141"/>
    </location>
    <ligand>
        <name>Ca(2+)</name>
        <dbReference type="ChEBI" id="CHEBI:29108"/>
        <label>2</label>
    </ligand>
</feature>
<feature type="binding site" evidence="6">
    <location>
        <position position="129"/>
    </location>
    <ligand>
        <name>Zn(2+)</name>
        <dbReference type="ChEBI" id="CHEBI:29105"/>
        <label>1</label>
    </ligand>
</feature>
<dbReference type="GO" id="GO:0030198">
    <property type="term" value="P:extracellular matrix organization"/>
    <property type="evidence" value="ECO:0007669"/>
    <property type="project" value="TreeGrafter"/>
</dbReference>
<dbReference type="InterPro" id="IPR024079">
    <property type="entry name" value="MetalloPept_cat_dom_sf"/>
</dbReference>
<dbReference type="InterPro" id="IPR021190">
    <property type="entry name" value="Pept_M10A"/>
</dbReference>
<dbReference type="SMART" id="SM00235">
    <property type="entry name" value="ZnMc"/>
    <property type="match status" value="1"/>
</dbReference>
<evidence type="ECO:0000313" key="10">
    <source>
        <dbReference type="Proteomes" id="UP000472262"/>
    </source>
</evidence>
<dbReference type="GO" id="GO:0031012">
    <property type="term" value="C:extracellular matrix"/>
    <property type="evidence" value="ECO:0007669"/>
    <property type="project" value="InterPro"/>
</dbReference>
<evidence type="ECO:0000256" key="3">
    <source>
        <dbReference type="ARBA" id="ARBA00022723"/>
    </source>
</evidence>
<evidence type="ECO:0000256" key="1">
    <source>
        <dbReference type="ARBA" id="ARBA00010370"/>
    </source>
</evidence>
<feature type="binding site" evidence="6">
    <location>
        <position position="116"/>
    </location>
    <ligand>
        <name>Zn(2+)</name>
        <dbReference type="ChEBI" id="CHEBI:29105"/>
        <label>1</label>
    </ligand>
</feature>
<feature type="domain" description="Peptidase metallopeptidase" evidence="8">
    <location>
        <begin position="43"/>
        <end position="172"/>
    </location>
</feature>
<keyword evidence="4" id="KW-0378">Hydrolase</keyword>
<evidence type="ECO:0000256" key="6">
    <source>
        <dbReference type="PIRSR" id="PIRSR621190-2"/>
    </source>
</evidence>
<evidence type="ECO:0000256" key="7">
    <source>
        <dbReference type="SAM" id="Phobius"/>
    </source>
</evidence>
<feature type="binding site" evidence="6">
    <location>
        <position position="104"/>
    </location>
    <ligand>
        <name>Ca(2+)</name>
        <dbReference type="ChEBI" id="CHEBI:29108"/>
        <label>2</label>
    </ligand>
</feature>
<evidence type="ECO:0000256" key="2">
    <source>
        <dbReference type="ARBA" id="ARBA00022670"/>
    </source>
</evidence>
<dbReference type="Proteomes" id="UP000472262">
    <property type="component" value="Unassembled WGS sequence"/>
</dbReference>
<keyword evidence="7" id="KW-0812">Transmembrane</keyword>
<evidence type="ECO:0000259" key="8">
    <source>
        <dbReference type="SMART" id="SM00235"/>
    </source>
</evidence>
<feature type="binding site" evidence="6">
    <location>
        <position position="114"/>
    </location>
    <ligand>
        <name>Zn(2+)</name>
        <dbReference type="ChEBI" id="CHEBI:29105"/>
        <label>1</label>
    </ligand>
</feature>
<dbReference type="GO" id="GO:0004222">
    <property type="term" value="F:metalloendopeptidase activity"/>
    <property type="evidence" value="ECO:0007669"/>
    <property type="project" value="InterPro"/>
</dbReference>
<name>A0A672QZD2_SINGR</name>
<keyword evidence="7" id="KW-1133">Transmembrane helix</keyword>
<gene>
    <name evidence="9" type="primary">mmp25a</name>
</gene>
<feature type="binding site" evidence="6">
    <location>
        <position position="122"/>
    </location>
    <ligand>
        <name>Ca(2+)</name>
        <dbReference type="ChEBI" id="CHEBI:29108"/>
        <label>3</label>
    </ligand>
</feature>
<dbReference type="Gene3D" id="3.40.390.10">
    <property type="entry name" value="Collagenase (Catalytic Domain)"/>
    <property type="match status" value="1"/>
</dbReference>
<keyword evidence="5 6" id="KW-0862">Zinc</keyword>
<dbReference type="AlphaFoldDB" id="A0A672QZD2"/>
<dbReference type="Ensembl" id="ENSSGRT00000086963.1">
    <property type="protein sequence ID" value="ENSSGRP00000081667.1"/>
    <property type="gene ID" value="ENSSGRG00000041331.1"/>
</dbReference>
<dbReference type="Pfam" id="PF00413">
    <property type="entry name" value="Peptidase_M10"/>
    <property type="match status" value="1"/>
</dbReference>
<dbReference type="GO" id="GO:0005615">
    <property type="term" value="C:extracellular space"/>
    <property type="evidence" value="ECO:0007669"/>
    <property type="project" value="TreeGrafter"/>
</dbReference>
<dbReference type="PANTHER" id="PTHR10201:SF287">
    <property type="entry name" value="MATRIX METALLOPEPTIDASE 25B-RELATED"/>
    <property type="match status" value="1"/>
</dbReference>
<keyword evidence="2" id="KW-0645">Protease</keyword>
<dbReference type="GO" id="GO:0006508">
    <property type="term" value="P:proteolysis"/>
    <property type="evidence" value="ECO:0007669"/>
    <property type="project" value="UniProtKB-KW"/>
</dbReference>
<accession>A0A672QZD2</accession>
<organism evidence="9 10">
    <name type="scientific">Sinocyclocheilus grahami</name>
    <name type="common">Dianchi golden-line fish</name>
    <name type="synonym">Barbus grahami</name>
    <dbReference type="NCBI Taxonomy" id="75366"/>
    <lineage>
        <taxon>Eukaryota</taxon>
        <taxon>Metazoa</taxon>
        <taxon>Chordata</taxon>
        <taxon>Craniata</taxon>
        <taxon>Vertebrata</taxon>
        <taxon>Euteleostomi</taxon>
        <taxon>Actinopterygii</taxon>
        <taxon>Neopterygii</taxon>
        <taxon>Teleostei</taxon>
        <taxon>Ostariophysi</taxon>
        <taxon>Cypriniformes</taxon>
        <taxon>Cyprinidae</taxon>
        <taxon>Cyprininae</taxon>
        <taxon>Sinocyclocheilus</taxon>
    </lineage>
</organism>
<sequence>LDHATLELMARPRCSLPDTISSEDLLKERRRGKGKLKRRYTLPRLSWDKADITWSVQEFPSPSMSPTLHPGLVRLILTSALRVWSDVTPLRFHPPPYGPSPQIDIKITFASSYHEDGYPFDGKGGNLAHAFFPGKGDLAGDKFPHKRVYATLVPLSQGTEVTLVTGMFLFVCVCIGLVDSVWVFTISRISN</sequence>
<keyword evidence="3 6" id="KW-0479">Metal-binding</keyword>
<keyword evidence="10" id="KW-1185">Reference proteome</keyword>
<comment type="cofactor">
    <cofactor evidence="6">
        <name>Zn(2+)</name>
        <dbReference type="ChEBI" id="CHEBI:29105"/>
    </cofactor>
    <text evidence="6">Binds 2 Zn(2+) ions per subunit.</text>
</comment>
<evidence type="ECO:0000256" key="4">
    <source>
        <dbReference type="ARBA" id="ARBA00022801"/>
    </source>
</evidence>
<feature type="binding site" evidence="6">
    <location>
        <position position="121"/>
    </location>
    <ligand>
        <name>Ca(2+)</name>
        <dbReference type="ChEBI" id="CHEBI:29108"/>
        <label>3</label>
    </ligand>
</feature>
<dbReference type="GO" id="GO:0008270">
    <property type="term" value="F:zinc ion binding"/>
    <property type="evidence" value="ECO:0007669"/>
    <property type="project" value="InterPro"/>
</dbReference>